<gene>
    <name evidence="14" type="ORF">OFAG_01868</name>
</gene>
<keyword evidence="8" id="KW-0472">Membrane</keyword>
<dbReference type="InterPro" id="IPR051199">
    <property type="entry name" value="LPS_LOS_Heptosyltrfase"/>
</dbReference>
<dbReference type="InterPro" id="IPR002201">
    <property type="entry name" value="Glyco_trans_9"/>
</dbReference>
<evidence type="ECO:0000313" key="15">
    <source>
        <dbReference type="Proteomes" id="UP000003973"/>
    </source>
</evidence>
<evidence type="ECO:0000313" key="14">
    <source>
        <dbReference type="EMBL" id="EEO28715.1"/>
    </source>
</evidence>
<evidence type="ECO:0000256" key="11">
    <source>
        <dbReference type="ARBA" id="ARBA00044190"/>
    </source>
</evidence>
<comment type="caution">
    <text evidence="14">The sequence shown here is derived from an EMBL/GenBank/DDBJ whole genome shotgun (WGS) entry which is preliminary data.</text>
</comment>
<dbReference type="HOGENOM" id="CLU_038371_6_0_4"/>
<sequence length="331" mass="37268">MRILIVRVSSLGDVVHNLPVLADIHRHYPEAVIDWVVEEPYVGLVQQNRHVNEVIPFALRRWRKNIFTPSTRKEFREFLNQLKKHSYDYIFDTQGLIKTGIIMGLAQTGENGKKVGLAHKTDGSGYEPLSRLFHTQSISVEKHIHVVRRGREVVAKALGYAIDTPPDFGLVTPTASPEWLTTRPYCVFFHGTSRESKKWPQKNWVKIAPLLTERGLRILLPWGSSREKEEAKQLSAAIPDSSVLPQLTIADTVTLTGKASFVVGVDTGLSHLAAAFDKPTVQIYCNIPRWRTCADWSPNIISLGGENEVPSLDEVKQAVQKLLASRNWKLP</sequence>
<dbReference type="SUPFAM" id="SSF53756">
    <property type="entry name" value="UDP-Glycosyltransferase/glycogen phosphorylase"/>
    <property type="match status" value="1"/>
</dbReference>
<accession>C3X679</accession>
<dbReference type="Gene3D" id="3.40.50.2000">
    <property type="entry name" value="Glycogen Phosphorylase B"/>
    <property type="match status" value="2"/>
</dbReference>
<dbReference type="eggNOG" id="COG0859">
    <property type="taxonomic scope" value="Bacteria"/>
</dbReference>
<evidence type="ECO:0000256" key="1">
    <source>
        <dbReference type="ARBA" id="ARBA00004515"/>
    </source>
</evidence>
<evidence type="ECO:0000256" key="13">
    <source>
        <dbReference type="ARBA" id="ARBA00049201"/>
    </source>
</evidence>
<evidence type="ECO:0000256" key="8">
    <source>
        <dbReference type="ARBA" id="ARBA00023136"/>
    </source>
</evidence>
<dbReference type="NCBIfam" id="TIGR02193">
    <property type="entry name" value="heptsyl_trn_I"/>
    <property type="match status" value="1"/>
</dbReference>
<comment type="pathway">
    <text evidence="2">Bacterial outer membrane biogenesis; LPS core biosynthesis.</text>
</comment>
<dbReference type="RefSeq" id="WP_005878669.1">
    <property type="nucleotide sequence ID" value="NZ_CABMNL010000001.1"/>
</dbReference>
<dbReference type="PANTHER" id="PTHR30160">
    <property type="entry name" value="TETRAACYLDISACCHARIDE 4'-KINASE-RELATED"/>
    <property type="match status" value="1"/>
</dbReference>
<keyword evidence="3" id="KW-1003">Cell membrane</keyword>
<protein>
    <recommendedName>
        <fullName evidence="11">Lipopolysaccharide heptosyltransferase 1</fullName>
        <ecNumber evidence="10">2.4.99.23</ecNumber>
    </recommendedName>
    <alternativeName>
        <fullName evidence="12">ADP-heptose:lipopolysaccharide heptosyltransferase I</fullName>
    </alternativeName>
</protein>
<evidence type="ECO:0000256" key="7">
    <source>
        <dbReference type="ARBA" id="ARBA00022985"/>
    </source>
</evidence>
<dbReference type="GO" id="GO:0005886">
    <property type="term" value="C:plasma membrane"/>
    <property type="evidence" value="ECO:0007669"/>
    <property type="project" value="UniProtKB-SubCell"/>
</dbReference>
<keyword evidence="7" id="KW-0448">Lipopolysaccharide biosynthesis</keyword>
<evidence type="ECO:0000256" key="4">
    <source>
        <dbReference type="ARBA" id="ARBA00022519"/>
    </source>
</evidence>
<comment type="similarity">
    <text evidence="9">Belongs to the glycosyltransferase 9 family.</text>
</comment>
<evidence type="ECO:0000256" key="10">
    <source>
        <dbReference type="ARBA" id="ARBA00044041"/>
    </source>
</evidence>
<name>C3X679_9BURK</name>
<dbReference type="GO" id="GO:0005829">
    <property type="term" value="C:cytosol"/>
    <property type="evidence" value="ECO:0007669"/>
    <property type="project" value="TreeGrafter"/>
</dbReference>
<dbReference type="AlphaFoldDB" id="C3X679"/>
<reference evidence="14" key="1">
    <citation type="submission" date="2011-10" db="EMBL/GenBank/DDBJ databases">
        <title>The Genome Sequence of Oxalobacter formigenes HOxBLS.</title>
        <authorList>
            <consortium name="The Broad Institute Genome Sequencing Platform"/>
            <person name="Earl A."/>
            <person name="Ward D."/>
            <person name="Feldgarden M."/>
            <person name="Gevers D."/>
            <person name="Allison M.J."/>
            <person name="Humphrey S."/>
            <person name="Young S.K."/>
            <person name="Zeng Q."/>
            <person name="Gargeya S."/>
            <person name="Fitzgerald M."/>
            <person name="Haas B."/>
            <person name="Abouelleil A."/>
            <person name="Alvarado L."/>
            <person name="Arachchi H.M."/>
            <person name="Berlin A."/>
            <person name="Brown A."/>
            <person name="Chapman S.B."/>
            <person name="Chen Z."/>
            <person name="Dunbar C."/>
            <person name="Freedman E."/>
            <person name="Gearin G."/>
            <person name="Goldberg J."/>
            <person name="Griggs A."/>
            <person name="Gujja S."/>
            <person name="Heiman D."/>
            <person name="Howarth C."/>
            <person name="Larson L."/>
            <person name="Lui A."/>
            <person name="MacDonald P.J.P."/>
            <person name="Montmayeur A."/>
            <person name="Murphy C."/>
            <person name="Neiman D."/>
            <person name="Pearson M."/>
            <person name="Priest M."/>
            <person name="Roberts A."/>
            <person name="Saif S."/>
            <person name="Shea T."/>
            <person name="Shenoy N."/>
            <person name="Sisk P."/>
            <person name="Stolte C."/>
            <person name="Sykes S."/>
            <person name="Wortman J."/>
            <person name="Nusbaum C."/>
            <person name="Birren B."/>
        </authorList>
    </citation>
    <scope>NUCLEOTIDE SEQUENCE [LARGE SCALE GENOMIC DNA]</scope>
    <source>
        <strain evidence="14">HOxBLS</strain>
    </source>
</reference>
<evidence type="ECO:0000256" key="5">
    <source>
        <dbReference type="ARBA" id="ARBA00022676"/>
    </source>
</evidence>
<dbReference type="GO" id="GO:0008713">
    <property type="term" value="F:ADP-heptose-lipopolysaccharide heptosyltransferase activity"/>
    <property type="evidence" value="ECO:0007669"/>
    <property type="project" value="TreeGrafter"/>
</dbReference>
<evidence type="ECO:0000256" key="6">
    <source>
        <dbReference type="ARBA" id="ARBA00022679"/>
    </source>
</evidence>
<dbReference type="CDD" id="cd03789">
    <property type="entry name" value="GT9_LPS_heptosyltransferase"/>
    <property type="match status" value="1"/>
</dbReference>
<dbReference type="Proteomes" id="UP000003973">
    <property type="component" value="Unassembled WGS sequence"/>
</dbReference>
<evidence type="ECO:0000256" key="12">
    <source>
        <dbReference type="ARBA" id="ARBA00044330"/>
    </source>
</evidence>
<keyword evidence="5" id="KW-0328">Glycosyltransferase</keyword>
<proteinExistence type="inferred from homology"/>
<dbReference type="Pfam" id="PF01075">
    <property type="entry name" value="Glyco_transf_9"/>
    <property type="match status" value="1"/>
</dbReference>
<dbReference type="EC" id="2.4.99.23" evidence="10"/>
<keyword evidence="6" id="KW-0808">Transferase</keyword>
<dbReference type="EMBL" id="ACDP02000002">
    <property type="protein sequence ID" value="EEO28715.1"/>
    <property type="molecule type" value="Genomic_DNA"/>
</dbReference>
<dbReference type="GO" id="GO:0009244">
    <property type="term" value="P:lipopolysaccharide core region biosynthetic process"/>
    <property type="evidence" value="ECO:0007669"/>
    <property type="project" value="InterPro"/>
</dbReference>
<dbReference type="PANTHER" id="PTHR30160:SF19">
    <property type="entry name" value="LIPOPOLYSACCHARIDE HEPTOSYLTRANSFERASE 1"/>
    <property type="match status" value="1"/>
</dbReference>
<dbReference type="CAZy" id="GT9">
    <property type="family name" value="Glycosyltransferase Family 9"/>
</dbReference>
<comment type="subcellular location">
    <subcellularLocation>
        <location evidence="1">Cell inner membrane</location>
        <topology evidence="1">Peripheral membrane protein</topology>
        <orientation evidence="1">Cytoplasmic side</orientation>
    </subcellularLocation>
</comment>
<comment type="catalytic activity">
    <reaction evidence="13">
        <text>an alpha-Kdo-(2-&gt;4)-alpha-Kdo-(2-&gt;6)-lipid A + ADP-L-glycero-beta-D-manno-heptose = an L-alpha-D-Hep-(1-&gt;5)-[alpha-Kdo-(2-&gt;4)]-alpha-Kdo-(2-&gt;6)-lipid A + ADP + H(+)</text>
        <dbReference type="Rhea" id="RHEA:74067"/>
        <dbReference type="ChEBI" id="CHEBI:15378"/>
        <dbReference type="ChEBI" id="CHEBI:61506"/>
        <dbReference type="ChEBI" id="CHEBI:176431"/>
        <dbReference type="ChEBI" id="CHEBI:193068"/>
        <dbReference type="ChEBI" id="CHEBI:456216"/>
        <dbReference type="EC" id="2.4.99.23"/>
    </reaction>
</comment>
<keyword evidence="15" id="KW-1185">Reference proteome</keyword>
<dbReference type="InterPro" id="IPR011908">
    <property type="entry name" value="LipoPS_heptosylTferase-I"/>
</dbReference>
<organism evidence="14 15">
    <name type="scientific">Oxalobacter paraformigenes</name>
    <dbReference type="NCBI Taxonomy" id="556268"/>
    <lineage>
        <taxon>Bacteria</taxon>
        <taxon>Pseudomonadati</taxon>
        <taxon>Pseudomonadota</taxon>
        <taxon>Betaproteobacteria</taxon>
        <taxon>Burkholderiales</taxon>
        <taxon>Oxalobacteraceae</taxon>
        <taxon>Oxalobacter</taxon>
    </lineage>
</organism>
<keyword evidence="4" id="KW-0997">Cell inner membrane</keyword>
<evidence type="ECO:0000256" key="9">
    <source>
        <dbReference type="ARBA" id="ARBA00043995"/>
    </source>
</evidence>
<evidence type="ECO:0000256" key="3">
    <source>
        <dbReference type="ARBA" id="ARBA00022475"/>
    </source>
</evidence>
<evidence type="ECO:0000256" key="2">
    <source>
        <dbReference type="ARBA" id="ARBA00004713"/>
    </source>
</evidence>